<comment type="caution">
    <text evidence="1">The sequence shown here is derived from an EMBL/GenBank/DDBJ whole genome shotgun (WGS) entry which is preliminary data.</text>
</comment>
<keyword evidence="2" id="KW-1185">Reference proteome</keyword>
<feature type="non-terminal residue" evidence="1">
    <location>
        <position position="57"/>
    </location>
</feature>
<dbReference type="AlphaFoldDB" id="A0AAE0T0B6"/>
<evidence type="ECO:0000313" key="1">
    <source>
        <dbReference type="EMBL" id="KAK3601475.1"/>
    </source>
</evidence>
<dbReference type="EMBL" id="JAEAOA010001967">
    <property type="protein sequence ID" value="KAK3601475.1"/>
    <property type="molecule type" value="Genomic_DNA"/>
</dbReference>
<reference evidence="1" key="3">
    <citation type="submission" date="2023-05" db="EMBL/GenBank/DDBJ databases">
        <authorList>
            <person name="Smith C.H."/>
        </authorList>
    </citation>
    <scope>NUCLEOTIDE SEQUENCE</scope>
    <source>
        <strain evidence="1">CHS0354</strain>
        <tissue evidence="1">Mantle</tissue>
    </source>
</reference>
<organism evidence="1 2">
    <name type="scientific">Potamilus streckersoni</name>
    <dbReference type="NCBI Taxonomy" id="2493646"/>
    <lineage>
        <taxon>Eukaryota</taxon>
        <taxon>Metazoa</taxon>
        <taxon>Spiralia</taxon>
        <taxon>Lophotrochozoa</taxon>
        <taxon>Mollusca</taxon>
        <taxon>Bivalvia</taxon>
        <taxon>Autobranchia</taxon>
        <taxon>Heteroconchia</taxon>
        <taxon>Palaeoheterodonta</taxon>
        <taxon>Unionida</taxon>
        <taxon>Unionoidea</taxon>
        <taxon>Unionidae</taxon>
        <taxon>Ambleminae</taxon>
        <taxon>Lampsilini</taxon>
        <taxon>Potamilus</taxon>
    </lineage>
</organism>
<reference evidence="1" key="1">
    <citation type="journal article" date="2021" name="Genome Biol. Evol.">
        <title>A High-Quality Reference Genome for a Parasitic Bivalve with Doubly Uniparental Inheritance (Bivalvia: Unionida).</title>
        <authorList>
            <person name="Smith C.H."/>
        </authorList>
    </citation>
    <scope>NUCLEOTIDE SEQUENCE</scope>
    <source>
        <strain evidence="1">CHS0354</strain>
    </source>
</reference>
<name>A0AAE0T0B6_9BIVA</name>
<feature type="non-terminal residue" evidence="1">
    <location>
        <position position="1"/>
    </location>
</feature>
<dbReference type="Proteomes" id="UP001195483">
    <property type="component" value="Unassembled WGS sequence"/>
</dbReference>
<proteinExistence type="predicted"/>
<evidence type="ECO:0000313" key="2">
    <source>
        <dbReference type="Proteomes" id="UP001195483"/>
    </source>
</evidence>
<sequence>TGLVHKFQSYVYELEHILGMELEAKLYSCGGTGRVAVWLRKEVAHPKVSSFSGMDVA</sequence>
<reference evidence="1" key="2">
    <citation type="journal article" date="2021" name="Genome Biol. Evol.">
        <title>Developing a high-quality reference genome for a parasitic bivalve with doubly uniparental inheritance (Bivalvia: Unionida).</title>
        <authorList>
            <person name="Smith C.H."/>
        </authorList>
    </citation>
    <scope>NUCLEOTIDE SEQUENCE</scope>
    <source>
        <strain evidence="1">CHS0354</strain>
        <tissue evidence="1">Mantle</tissue>
    </source>
</reference>
<accession>A0AAE0T0B6</accession>
<protein>
    <submittedName>
        <fullName evidence="1">Uncharacterized protein</fullName>
    </submittedName>
</protein>
<gene>
    <name evidence="1" type="ORF">CHS0354_033610</name>
</gene>